<proteinExistence type="predicted"/>
<dbReference type="Proteomes" id="UP000318437">
    <property type="component" value="Unassembled WGS sequence"/>
</dbReference>
<protein>
    <recommendedName>
        <fullName evidence="4">PEP-CTERM protein-sorting domain-containing protein</fullName>
    </recommendedName>
</protein>
<comment type="caution">
    <text evidence="2">The sequence shown here is derived from an EMBL/GenBank/DDBJ whole genome shotgun (WGS) entry which is preliminary data.</text>
</comment>
<dbReference type="InterPro" id="IPR013424">
    <property type="entry name" value="Ice-binding_C"/>
</dbReference>
<sequence length="248" mass="25859" precursor="true">MRSRILNTLSLLGCIFAVAVCGSVACATTVSTDDFNYPDGPLRGQGTPPWENHSGTNDTLLVSSGAAVVSEDSGSEDLHKLFDAGASFAGGVVTASFDIVVTAPSPITSNSSDEYFAHFWQSANPNNFRARTFVHAPTAGGDYTLSISTLSSSVSTDLPTDFSFGATVPVSISFDITAGTSSLTAGGNTVYDLTSSTGQIIDAFALRQSNSGSDETIRVDNLVVTHVPEPTSIAMLLGCLGMLTIRRR</sequence>
<reference evidence="2 3" key="1">
    <citation type="submission" date="2019-02" db="EMBL/GenBank/DDBJ databases">
        <title>Deep-cultivation of Planctomycetes and their phenomic and genomic characterization uncovers novel biology.</title>
        <authorList>
            <person name="Wiegand S."/>
            <person name="Jogler M."/>
            <person name="Boedeker C."/>
            <person name="Pinto D."/>
            <person name="Vollmers J."/>
            <person name="Rivas-Marin E."/>
            <person name="Kohn T."/>
            <person name="Peeters S.H."/>
            <person name="Heuer A."/>
            <person name="Rast P."/>
            <person name="Oberbeckmann S."/>
            <person name="Bunk B."/>
            <person name="Jeske O."/>
            <person name="Meyerdierks A."/>
            <person name="Storesund J.E."/>
            <person name="Kallscheuer N."/>
            <person name="Luecker S."/>
            <person name="Lage O.M."/>
            <person name="Pohl T."/>
            <person name="Merkel B.J."/>
            <person name="Hornburger P."/>
            <person name="Mueller R.-W."/>
            <person name="Bruemmer F."/>
            <person name="Labrenz M."/>
            <person name="Spormann A.M."/>
            <person name="Op Den Camp H."/>
            <person name="Overmann J."/>
            <person name="Amann R."/>
            <person name="Jetten M.S.M."/>
            <person name="Mascher T."/>
            <person name="Medema M.H."/>
            <person name="Devos D.P."/>
            <person name="Kaster A.-K."/>
            <person name="Ovreas L."/>
            <person name="Rohde M."/>
            <person name="Galperin M.Y."/>
            <person name="Jogler C."/>
        </authorList>
    </citation>
    <scope>NUCLEOTIDE SEQUENCE [LARGE SCALE GENOMIC DNA]</scope>
    <source>
        <strain evidence="2 3">Pla144</strain>
    </source>
</reference>
<dbReference type="EMBL" id="SJPS01000002">
    <property type="protein sequence ID" value="TWU28250.1"/>
    <property type="molecule type" value="Genomic_DNA"/>
</dbReference>
<dbReference type="AlphaFoldDB" id="A0A5C6CUJ8"/>
<gene>
    <name evidence="2" type="ORF">Pla144_15370</name>
</gene>
<evidence type="ECO:0000256" key="1">
    <source>
        <dbReference type="SAM" id="SignalP"/>
    </source>
</evidence>
<feature type="signal peptide" evidence="1">
    <location>
        <begin position="1"/>
        <end position="19"/>
    </location>
</feature>
<evidence type="ECO:0000313" key="3">
    <source>
        <dbReference type="Proteomes" id="UP000318437"/>
    </source>
</evidence>
<dbReference type="PROSITE" id="PS51257">
    <property type="entry name" value="PROKAR_LIPOPROTEIN"/>
    <property type="match status" value="1"/>
</dbReference>
<organism evidence="2 3">
    <name type="scientific">Bythopirellula polymerisocia</name>
    <dbReference type="NCBI Taxonomy" id="2528003"/>
    <lineage>
        <taxon>Bacteria</taxon>
        <taxon>Pseudomonadati</taxon>
        <taxon>Planctomycetota</taxon>
        <taxon>Planctomycetia</taxon>
        <taxon>Pirellulales</taxon>
        <taxon>Lacipirellulaceae</taxon>
        <taxon>Bythopirellula</taxon>
    </lineage>
</organism>
<evidence type="ECO:0000313" key="2">
    <source>
        <dbReference type="EMBL" id="TWU28250.1"/>
    </source>
</evidence>
<accession>A0A5C6CUJ8</accession>
<dbReference type="NCBIfam" id="TIGR02595">
    <property type="entry name" value="PEP_CTERM"/>
    <property type="match status" value="1"/>
</dbReference>
<name>A0A5C6CUJ8_9BACT</name>
<dbReference type="OrthoDB" id="282599at2"/>
<keyword evidence="3" id="KW-1185">Reference proteome</keyword>
<evidence type="ECO:0008006" key="4">
    <source>
        <dbReference type="Google" id="ProtNLM"/>
    </source>
</evidence>
<dbReference type="RefSeq" id="WP_146449512.1">
    <property type="nucleotide sequence ID" value="NZ_SJPS01000002.1"/>
</dbReference>
<feature type="chain" id="PRO_5023077224" description="PEP-CTERM protein-sorting domain-containing protein" evidence="1">
    <location>
        <begin position="20"/>
        <end position="248"/>
    </location>
</feature>
<keyword evidence="1" id="KW-0732">Signal</keyword>